<dbReference type="EMBL" id="QBUD01000002">
    <property type="protein sequence ID" value="PUB17405.1"/>
    <property type="molecule type" value="Genomic_DNA"/>
</dbReference>
<dbReference type="AlphaFoldDB" id="A0A2T6KMG0"/>
<evidence type="ECO:0000256" key="2">
    <source>
        <dbReference type="PROSITE-ProRule" id="PRU00335"/>
    </source>
</evidence>
<dbReference type="PANTHER" id="PTHR30328:SF54">
    <property type="entry name" value="HTH-TYPE TRANSCRIPTIONAL REPRESSOR SCO4008"/>
    <property type="match status" value="1"/>
</dbReference>
<organism evidence="4 5">
    <name type="scientific">Yoonia sediminilitoris</name>
    <dbReference type="NCBI Taxonomy" id="1286148"/>
    <lineage>
        <taxon>Bacteria</taxon>
        <taxon>Pseudomonadati</taxon>
        <taxon>Pseudomonadota</taxon>
        <taxon>Alphaproteobacteria</taxon>
        <taxon>Rhodobacterales</taxon>
        <taxon>Paracoccaceae</taxon>
        <taxon>Yoonia</taxon>
    </lineage>
</organism>
<dbReference type="PANTHER" id="PTHR30328">
    <property type="entry name" value="TRANSCRIPTIONAL REPRESSOR"/>
    <property type="match status" value="1"/>
</dbReference>
<dbReference type="InterPro" id="IPR041474">
    <property type="entry name" value="NicS_C"/>
</dbReference>
<dbReference type="Pfam" id="PF17938">
    <property type="entry name" value="TetR_C_29"/>
    <property type="match status" value="1"/>
</dbReference>
<keyword evidence="5" id="KW-1185">Reference proteome</keyword>
<dbReference type="PRINTS" id="PR00455">
    <property type="entry name" value="HTHTETR"/>
</dbReference>
<evidence type="ECO:0000313" key="4">
    <source>
        <dbReference type="EMBL" id="PUB17405.1"/>
    </source>
</evidence>
<dbReference type="InterPro" id="IPR001647">
    <property type="entry name" value="HTH_TetR"/>
</dbReference>
<dbReference type="GO" id="GO:0003677">
    <property type="term" value="F:DNA binding"/>
    <property type="evidence" value="ECO:0007669"/>
    <property type="project" value="UniProtKB-UniRule"/>
</dbReference>
<protein>
    <submittedName>
        <fullName evidence="4">TetR family transcriptional regulator</fullName>
    </submittedName>
</protein>
<dbReference type="RefSeq" id="WP_108385526.1">
    <property type="nucleotide sequence ID" value="NZ_QBUD01000002.1"/>
</dbReference>
<evidence type="ECO:0000313" key="5">
    <source>
        <dbReference type="Proteomes" id="UP000244523"/>
    </source>
</evidence>
<dbReference type="PROSITE" id="PS50977">
    <property type="entry name" value="HTH_TETR_2"/>
    <property type="match status" value="1"/>
</dbReference>
<evidence type="ECO:0000259" key="3">
    <source>
        <dbReference type="PROSITE" id="PS50977"/>
    </source>
</evidence>
<dbReference type="InterPro" id="IPR050109">
    <property type="entry name" value="HTH-type_TetR-like_transc_reg"/>
</dbReference>
<proteinExistence type="predicted"/>
<feature type="DNA-binding region" description="H-T-H motif" evidence="2">
    <location>
        <begin position="42"/>
        <end position="61"/>
    </location>
</feature>
<evidence type="ECO:0000256" key="1">
    <source>
        <dbReference type="ARBA" id="ARBA00023125"/>
    </source>
</evidence>
<sequence>MSETTGAESATTTRSRDAIRTQATILEVAVGEFAEHGFHGARVERITKHANCNSRMIYHYFGSKEGLYVAVLEHVFEQIRTQEAQLDFDVGDPAEKMKELVTFTFDYFANNGNFRKLTRNENLLNGKYIARSHAIRDMSQPLIAAIDGLIARGCDAGVFQSKPDAVQLYLTIVALSAHHLNNAATLGAVVGQDLHDPMWQSDRRAHAVAVVQSYLGISET</sequence>
<keyword evidence="1 2" id="KW-0238">DNA-binding</keyword>
<feature type="domain" description="HTH tetR-type" evidence="3">
    <location>
        <begin position="19"/>
        <end position="79"/>
    </location>
</feature>
<reference evidence="4 5" key="1">
    <citation type="submission" date="2018-04" db="EMBL/GenBank/DDBJ databases">
        <title>Genomic Encyclopedia of Archaeal and Bacterial Type Strains, Phase II (KMG-II): from individual species to whole genera.</title>
        <authorList>
            <person name="Goeker M."/>
        </authorList>
    </citation>
    <scope>NUCLEOTIDE SEQUENCE [LARGE SCALE GENOMIC DNA]</scope>
    <source>
        <strain evidence="4 5">DSM 29955</strain>
    </source>
</reference>
<comment type="caution">
    <text evidence="4">The sequence shown here is derived from an EMBL/GenBank/DDBJ whole genome shotgun (WGS) entry which is preliminary data.</text>
</comment>
<dbReference type="InterPro" id="IPR036271">
    <property type="entry name" value="Tet_transcr_reg_TetR-rel_C_sf"/>
</dbReference>
<dbReference type="OrthoDB" id="2356263at2"/>
<dbReference type="Pfam" id="PF00440">
    <property type="entry name" value="TetR_N"/>
    <property type="match status" value="1"/>
</dbReference>
<gene>
    <name evidence="4" type="ORF">C8N45_102417</name>
</gene>
<dbReference type="Gene3D" id="1.10.357.10">
    <property type="entry name" value="Tetracycline Repressor, domain 2"/>
    <property type="match status" value="1"/>
</dbReference>
<name>A0A2T6KMG0_9RHOB</name>
<accession>A0A2T6KMG0</accession>
<dbReference type="SUPFAM" id="SSF48498">
    <property type="entry name" value="Tetracyclin repressor-like, C-terminal domain"/>
    <property type="match status" value="1"/>
</dbReference>
<dbReference type="SUPFAM" id="SSF46689">
    <property type="entry name" value="Homeodomain-like"/>
    <property type="match status" value="1"/>
</dbReference>
<dbReference type="InterPro" id="IPR009057">
    <property type="entry name" value="Homeodomain-like_sf"/>
</dbReference>
<dbReference type="Proteomes" id="UP000244523">
    <property type="component" value="Unassembled WGS sequence"/>
</dbReference>